<accession>A0AAN7SHF1</accession>
<feature type="region of interest" description="Disordered" evidence="1">
    <location>
        <begin position="163"/>
        <end position="200"/>
    </location>
</feature>
<comment type="caution">
    <text evidence="2">The sequence shown here is derived from an EMBL/GenBank/DDBJ whole genome shotgun (WGS) entry which is preliminary data.</text>
</comment>
<proteinExistence type="predicted"/>
<sequence>MVGLDDLKDECTKGGMSLGRNQAPRVVISGMKSSWRPATSAIPHRTVLDPVLFNISINYLDDGAECTLSKFASDTNWEDAKSCAPGEEQLHGWAAQLESSLAEKPLAVLVDNKLNVSQQFILDTKANGILGCIRRRVASKWKDVTLPLSTAEATPGVLCPALGSPVQERHGHTGESPKKGHRDDEGSAPSLLWRKAERDGTVQPRAEKVQRDFISWCPMTGQEAIDRTRSNGHKPKHRRLSLNIRKHFFTVRVTKHWYKFPREAMDSPSLEIFKAIWTHSWATGSRWLCLSRWLDQLISRCPFQPQLFCDSVILQMLSEHSLGTGT</sequence>
<dbReference type="Proteomes" id="UP001333110">
    <property type="component" value="Unassembled WGS sequence"/>
</dbReference>
<dbReference type="EMBL" id="JAUNZN010000001">
    <property type="protein sequence ID" value="KAK4830026.1"/>
    <property type="molecule type" value="Genomic_DNA"/>
</dbReference>
<evidence type="ECO:0000313" key="2">
    <source>
        <dbReference type="EMBL" id="KAK4830026.1"/>
    </source>
</evidence>
<evidence type="ECO:0008006" key="4">
    <source>
        <dbReference type="Google" id="ProtNLM"/>
    </source>
</evidence>
<protein>
    <recommendedName>
        <fullName evidence="4">Reverse transcriptase domain-containing protein</fullName>
    </recommendedName>
</protein>
<keyword evidence="3" id="KW-1185">Reference proteome</keyword>
<dbReference type="AlphaFoldDB" id="A0AAN7SHF1"/>
<gene>
    <name evidence="2" type="ORF">QYF61_008289</name>
</gene>
<evidence type="ECO:0000313" key="3">
    <source>
        <dbReference type="Proteomes" id="UP001333110"/>
    </source>
</evidence>
<evidence type="ECO:0000256" key="1">
    <source>
        <dbReference type="SAM" id="MobiDB-lite"/>
    </source>
</evidence>
<reference evidence="2 3" key="1">
    <citation type="journal article" date="2023" name="J. Hered.">
        <title>Chromosome-level genome of the wood stork (Mycteria americana) provides insight into avian chromosome evolution.</title>
        <authorList>
            <person name="Flamio R. Jr."/>
            <person name="Ramstad K.M."/>
        </authorList>
    </citation>
    <scope>NUCLEOTIDE SEQUENCE [LARGE SCALE GENOMIC DNA]</scope>
    <source>
        <strain evidence="2">JAX WOST 10</strain>
    </source>
</reference>
<organism evidence="2 3">
    <name type="scientific">Mycteria americana</name>
    <name type="common">Wood stork</name>
    <dbReference type="NCBI Taxonomy" id="33587"/>
    <lineage>
        <taxon>Eukaryota</taxon>
        <taxon>Metazoa</taxon>
        <taxon>Chordata</taxon>
        <taxon>Craniata</taxon>
        <taxon>Vertebrata</taxon>
        <taxon>Euteleostomi</taxon>
        <taxon>Archelosauria</taxon>
        <taxon>Archosauria</taxon>
        <taxon>Dinosauria</taxon>
        <taxon>Saurischia</taxon>
        <taxon>Theropoda</taxon>
        <taxon>Coelurosauria</taxon>
        <taxon>Aves</taxon>
        <taxon>Neognathae</taxon>
        <taxon>Neoaves</taxon>
        <taxon>Aequornithes</taxon>
        <taxon>Ciconiiformes</taxon>
        <taxon>Ciconiidae</taxon>
        <taxon>Mycteria</taxon>
    </lineage>
</organism>
<dbReference type="PANTHER" id="PTHR33332">
    <property type="entry name" value="REVERSE TRANSCRIPTASE DOMAIN-CONTAINING PROTEIN"/>
    <property type="match status" value="1"/>
</dbReference>
<name>A0AAN7SHF1_MYCAM</name>
<feature type="non-terminal residue" evidence="2">
    <location>
        <position position="326"/>
    </location>
</feature>
<feature type="compositionally biased region" description="Basic and acidic residues" evidence="1">
    <location>
        <begin position="167"/>
        <end position="185"/>
    </location>
</feature>